<evidence type="ECO:0000313" key="4">
    <source>
        <dbReference type="EMBL" id="KAE9405442.1"/>
    </source>
</evidence>
<proteinExistence type="predicted"/>
<evidence type="ECO:0000313" key="5">
    <source>
        <dbReference type="Proteomes" id="UP000799118"/>
    </source>
</evidence>
<feature type="non-terminal residue" evidence="4">
    <location>
        <position position="772"/>
    </location>
</feature>
<dbReference type="Gene3D" id="3.80.10.10">
    <property type="entry name" value="Ribonuclease Inhibitor"/>
    <property type="match status" value="1"/>
</dbReference>
<dbReference type="Gene3D" id="1.20.1280.50">
    <property type="match status" value="1"/>
</dbReference>
<feature type="domain" description="F-box" evidence="3">
    <location>
        <begin position="83"/>
        <end position="134"/>
    </location>
</feature>
<dbReference type="InterPro" id="IPR036047">
    <property type="entry name" value="F-box-like_dom_sf"/>
</dbReference>
<dbReference type="EMBL" id="ML769409">
    <property type="protein sequence ID" value="KAE9405442.1"/>
    <property type="molecule type" value="Genomic_DNA"/>
</dbReference>
<evidence type="ECO:0000259" key="3">
    <source>
        <dbReference type="Pfam" id="PF12937"/>
    </source>
</evidence>
<dbReference type="Pfam" id="PF12937">
    <property type="entry name" value="F-box-like"/>
    <property type="match status" value="1"/>
</dbReference>
<feature type="compositionally biased region" description="Pro residues" evidence="2">
    <location>
        <begin position="542"/>
        <end position="559"/>
    </location>
</feature>
<dbReference type="SUPFAM" id="SSF81383">
    <property type="entry name" value="F-box domain"/>
    <property type="match status" value="1"/>
</dbReference>
<name>A0A6A4I0Z6_9AGAR</name>
<accession>A0A6A4I0Z6</accession>
<dbReference type="OrthoDB" id="3365698at2759"/>
<feature type="region of interest" description="Disordered" evidence="2">
    <location>
        <begin position="646"/>
        <end position="695"/>
    </location>
</feature>
<dbReference type="SUPFAM" id="SSF52047">
    <property type="entry name" value="RNI-like"/>
    <property type="match status" value="1"/>
</dbReference>
<gene>
    <name evidence="4" type="ORF">BT96DRAFT_916167</name>
</gene>
<keyword evidence="5" id="KW-1185">Reference proteome</keyword>
<protein>
    <recommendedName>
        <fullName evidence="3">F-box domain-containing protein</fullName>
    </recommendedName>
</protein>
<evidence type="ECO:0000256" key="1">
    <source>
        <dbReference type="SAM" id="Coils"/>
    </source>
</evidence>
<evidence type="ECO:0000256" key="2">
    <source>
        <dbReference type="SAM" id="MobiDB-lite"/>
    </source>
</evidence>
<feature type="region of interest" description="Disordered" evidence="2">
    <location>
        <begin position="538"/>
        <end position="561"/>
    </location>
</feature>
<dbReference type="Proteomes" id="UP000799118">
    <property type="component" value="Unassembled WGS sequence"/>
</dbReference>
<dbReference type="InterPro" id="IPR001810">
    <property type="entry name" value="F-box_dom"/>
</dbReference>
<feature type="coiled-coil region" evidence="1">
    <location>
        <begin position="37"/>
        <end position="64"/>
    </location>
</feature>
<dbReference type="AlphaFoldDB" id="A0A6A4I0Z6"/>
<keyword evidence="1" id="KW-0175">Coiled coil</keyword>
<dbReference type="InterPro" id="IPR032675">
    <property type="entry name" value="LRR_dom_sf"/>
</dbReference>
<organism evidence="4 5">
    <name type="scientific">Gymnopus androsaceus JB14</name>
    <dbReference type="NCBI Taxonomy" id="1447944"/>
    <lineage>
        <taxon>Eukaryota</taxon>
        <taxon>Fungi</taxon>
        <taxon>Dikarya</taxon>
        <taxon>Basidiomycota</taxon>
        <taxon>Agaricomycotina</taxon>
        <taxon>Agaricomycetes</taxon>
        <taxon>Agaricomycetidae</taxon>
        <taxon>Agaricales</taxon>
        <taxon>Marasmiineae</taxon>
        <taxon>Omphalotaceae</taxon>
        <taxon>Gymnopus</taxon>
    </lineage>
</organism>
<sequence length="772" mass="84951">MALSSLRVTIDNASIHTKLRSGYGTCPSESSEIFQILQLAEKDLEDYETELHELQMRILSIKFQKKRLEDYMKKLRSLRAPIRKLPNELFLRIFLFCCGDNDGRFGVPNVIVIGAVCTRWRELVNSCSQIWTRFAVDFCSIDDFDFEDPNQNAATSQIKLYMERSRDQLLSMYISAGYWEEKPEHPGFHLLLAQSHRWRNLSFRGNFSPDSHPGLFANPSIAFPALETVEIDMSDYDGDEAFPAELGLFQHAPRLHALSLFGYVDVATQGFPWGQITTLELDTGLLNVYPVIAVCPNLQVIGLRADFDIGYETPDDPLTSKHVVSFSITGTFTRHNSDTIEAILSSFTFPSLRSLELAHTNRTNIPPYPYWPKGELQKLLSRSRCSVTLLSLRGLSLSGEDAVNLLQQVPSLQDLLIHDALLAKPTCLPVTTVLIENLHGIHPSNLQPLVPSLKNLSLIVKDGDKLDVSAFVETIASRWLPNPEYAASIGVSCLRSVELVIHNRKENLDLFSPLDHLEKAGMRVFIAKCRETRCALCQSPPSQNPTPNSNPNPPLPPMGMRPMTASGAPMNGFQGGMGQMNMGGPPPMASNGPPHSMNSMSPPMPGMPGQSGMMTTPQMQPINLPQQPDGPAHYRNSLATFHRGQLHTGGVASPSNPGAPGLNHQPGPPSLNPTFNSNPNPNLPLPPPSMNHSASSMLGGNPGPPHMAGMMISGTTPDLPLFSADFMNDIGGALDTFDPSIFRDSGDLNFERDFGQWFNPNDQALDGSLDPM</sequence>
<reference evidence="4" key="1">
    <citation type="journal article" date="2019" name="Environ. Microbiol.">
        <title>Fungal ecological strategies reflected in gene transcription - a case study of two litter decomposers.</title>
        <authorList>
            <person name="Barbi F."/>
            <person name="Kohler A."/>
            <person name="Barry K."/>
            <person name="Baskaran P."/>
            <person name="Daum C."/>
            <person name="Fauchery L."/>
            <person name="Ihrmark K."/>
            <person name="Kuo A."/>
            <person name="LaButti K."/>
            <person name="Lipzen A."/>
            <person name="Morin E."/>
            <person name="Grigoriev I.V."/>
            <person name="Henrissat B."/>
            <person name="Lindahl B."/>
            <person name="Martin F."/>
        </authorList>
    </citation>
    <scope>NUCLEOTIDE SEQUENCE</scope>
    <source>
        <strain evidence="4">JB14</strain>
    </source>
</reference>